<keyword evidence="1" id="KW-0472">Membrane</keyword>
<keyword evidence="3" id="KW-1185">Reference proteome</keyword>
<gene>
    <name evidence="2" type="ORF">KCG34_06140</name>
</gene>
<keyword evidence="1" id="KW-0812">Transmembrane</keyword>
<dbReference type="KEGG" id="caul:KCG34_06140"/>
<evidence type="ECO:0000256" key="1">
    <source>
        <dbReference type="SAM" id="Phobius"/>
    </source>
</evidence>
<dbReference type="AlphaFoldDB" id="A0A975G2T7"/>
<protein>
    <submittedName>
        <fullName evidence="2">DUF4112 domain-containing protein</fullName>
    </submittedName>
</protein>
<accession>A0A975G2T7</accession>
<keyword evidence="1" id="KW-1133">Transmembrane helix</keyword>
<proteinExistence type="predicted"/>
<dbReference type="RefSeq" id="WP_211939509.1">
    <property type="nucleotide sequence ID" value="NZ_CP073078.1"/>
</dbReference>
<reference evidence="2" key="1">
    <citation type="submission" date="2021-04" db="EMBL/GenBank/DDBJ databases">
        <title>The complete genome sequence of Caulobacter sp. S6.</title>
        <authorList>
            <person name="Tang Y."/>
            <person name="Ouyang W."/>
            <person name="Liu Q."/>
            <person name="Huang B."/>
            <person name="Guo Z."/>
            <person name="Lei P."/>
        </authorList>
    </citation>
    <scope>NUCLEOTIDE SEQUENCE</scope>
    <source>
        <strain evidence="2">S6</strain>
    </source>
</reference>
<dbReference type="EMBL" id="CP073078">
    <property type="protein sequence ID" value="QUD89457.1"/>
    <property type="molecule type" value="Genomic_DNA"/>
</dbReference>
<organism evidence="2 3">
    <name type="scientific">Phenylobacterium montanum</name>
    <dbReference type="NCBI Taxonomy" id="2823693"/>
    <lineage>
        <taxon>Bacteria</taxon>
        <taxon>Pseudomonadati</taxon>
        <taxon>Pseudomonadota</taxon>
        <taxon>Alphaproteobacteria</taxon>
        <taxon>Caulobacterales</taxon>
        <taxon>Caulobacteraceae</taxon>
        <taxon>Phenylobacterium</taxon>
    </lineage>
</organism>
<feature type="transmembrane region" description="Helical" evidence="1">
    <location>
        <begin position="72"/>
        <end position="93"/>
    </location>
</feature>
<evidence type="ECO:0000313" key="2">
    <source>
        <dbReference type="EMBL" id="QUD89457.1"/>
    </source>
</evidence>
<dbReference type="Proteomes" id="UP000676409">
    <property type="component" value="Chromosome"/>
</dbReference>
<evidence type="ECO:0000313" key="3">
    <source>
        <dbReference type="Proteomes" id="UP000676409"/>
    </source>
</evidence>
<dbReference type="Pfam" id="PF13430">
    <property type="entry name" value="DUF4112"/>
    <property type="match status" value="1"/>
</dbReference>
<sequence length="150" mass="16172">MDLAFKRAETLDDVARIRASLENVGRLSDNILQLGRFGIGLDGLLAWVPAVGTLYSLGAGGYLLLQGWRARLPVATLVTGLVLLSARSLVTALGESFLPFLPVELVVDVFRAHKWTADLMLRAIDATRYVEGGVSLGAKPNDRRRAVSLG</sequence>
<name>A0A975G2T7_9CAUL</name>
<dbReference type="InterPro" id="IPR025187">
    <property type="entry name" value="DUF4112"/>
</dbReference>
<feature type="transmembrane region" description="Helical" evidence="1">
    <location>
        <begin position="44"/>
        <end position="65"/>
    </location>
</feature>